<gene>
    <name evidence="1" type="ORF">BDP27DRAFT_1422947</name>
</gene>
<dbReference type="Proteomes" id="UP000772434">
    <property type="component" value="Unassembled WGS sequence"/>
</dbReference>
<proteinExistence type="predicted"/>
<dbReference type="AlphaFoldDB" id="A0A9P5PP12"/>
<comment type="caution">
    <text evidence="1">The sequence shown here is derived from an EMBL/GenBank/DDBJ whole genome shotgun (WGS) entry which is preliminary data.</text>
</comment>
<keyword evidence="2" id="KW-1185">Reference proteome</keyword>
<evidence type="ECO:0000313" key="2">
    <source>
        <dbReference type="Proteomes" id="UP000772434"/>
    </source>
</evidence>
<accession>A0A9P5PP12</accession>
<dbReference type="EMBL" id="JADNRY010000074">
    <property type="protein sequence ID" value="KAF9067388.1"/>
    <property type="molecule type" value="Genomic_DNA"/>
</dbReference>
<evidence type="ECO:0000313" key="1">
    <source>
        <dbReference type="EMBL" id="KAF9067388.1"/>
    </source>
</evidence>
<reference evidence="1" key="1">
    <citation type="submission" date="2020-11" db="EMBL/GenBank/DDBJ databases">
        <authorList>
            <consortium name="DOE Joint Genome Institute"/>
            <person name="Ahrendt S."/>
            <person name="Riley R."/>
            <person name="Andreopoulos W."/>
            <person name="Labutti K."/>
            <person name="Pangilinan J."/>
            <person name="Ruiz-Duenas F.J."/>
            <person name="Barrasa J.M."/>
            <person name="Sanchez-Garcia M."/>
            <person name="Camarero S."/>
            <person name="Miyauchi S."/>
            <person name="Serrano A."/>
            <person name="Linde D."/>
            <person name="Babiker R."/>
            <person name="Drula E."/>
            <person name="Ayuso-Fernandez I."/>
            <person name="Pacheco R."/>
            <person name="Padilla G."/>
            <person name="Ferreira P."/>
            <person name="Barriuso J."/>
            <person name="Kellner H."/>
            <person name="Castanera R."/>
            <person name="Alfaro M."/>
            <person name="Ramirez L."/>
            <person name="Pisabarro A.G."/>
            <person name="Kuo A."/>
            <person name="Tritt A."/>
            <person name="Lipzen A."/>
            <person name="He G."/>
            <person name="Yan M."/>
            <person name="Ng V."/>
            <person name="Cullen D."/>
            <person name="Martin F."/>
            <person name="Rosso M.-N."/>
            <person name="Henrissat B."/>
            <person name="Hibbett D."/>
            <person name="Martinez A.T."/>
            <person name="Grigoriev I.V."/>
        </authorList>
    </citation>
    <scope>NUCLEOTIDE SEQUENCE</scope>
    <source>
        <strain evidence="1">AH 40177</strain>
    </source>
</reference>
<organism evidence="1 2">
    <name type="scientific">Rhodocollybia butyracea</name>
    <dbReference type="NCBI Taxonomy" id="206335"/>
    <lineage>
        <taxon>Eukaryota</taxon>
        <taxon>Fungi</taxon>
        <taxon>Dikarya</taxon>
        <taxon>Basidiomycota</taxon>
        <taxon>Agaricomycotina</taxon>
        <taxon>Agaricomycetes</taxon>
        <taxon>Agaricomycetidae</taxon>
        <taxon>Agaricales</taxon>
        <taxon>Marasmiineae</taxon>
        <taxon>Omphalotaceae</taxon>
        <taxon>Rhodocollybia</taxon>
    </lineage>
</organism>
<sequence length="120" mass="13874">MNRQAQHTDKTGDTNYARNSYVEATGFMQTEVLQMMTLSYEVQKFIGATVEVPKGFSAVDVHDMFMRSYLPGLLEAHNYILSPVGYNLARDIQTPEGLNKWQDLEERKPYLFGQKLQSFW</sequence>
<protein>
    <submittedName>
        <fullName evidence="1">Uncharacterized protein</fullName>
    </submittedName>
</protein>
<name>A0A9P5PP12_9AGAR</name>